<gene>
    <name evidence="1" type="ORF">L1987_23805</name>
</gene>
<protein>
    <submittedName>
        <fullName evidence="1">Uncharacterized protein</fullName>
    </submittedName>
</protein>
<keyword evidence="2" id="KW-1185">Reference proteome</keyword>
<sequence>MSGREVREYTNLSDPKDKKSGKGKDRIDDEDINFQRMVAKGSWLVLLVASDDEETDTPTPFSAAITTCSSPSIRSRRLDSRQDSLAMAMEFGSERDGYESRCVCAEDVQIVEIVGKLVRIGDRISPSPAVGTHLPLRPLALTSLSGRRSLRLWSVSCRFLDVDEDDT</sequence>
<reference evidence="1 2" key="2">
    <citation type="journal article" date="2022" name="Mol. Ecol. Resour.">
        <title>The genomes of chicory, endive, great burdock and yacon provide insights into Asteraceae paleo-polyploidization history and plant inulin production.</title>
        <authorList>
            <person name="Fan W."/>
            <person name="Wang S."/>
            <person name="Wang H."/>
            <person name="Wang A."/>
            <person name="Jiang F."/>
            <person name="Liu H."/>
            <person name="Zhao H."/>
            <person name="Xu D."/>
            <person name="Zhang Y."/>
        </authorList>
    </citation>
    <scope>NUCLEOTIDE SEQUENCE [LARGE SCALE GENOMIC DNA]</scope>
    <source>
        <strain evidence="2">cv. Yunnan</strain>
        <tissue evidence="1">Leaves</tissue>
    </source>
</reference>
<proteinExistence type="predicted"/>
<accession>A0ACB9IIP0</accession>
<reference evidence="2" key="1">
    <citation type="journal article" date="2022" name="Mol. Ecol. Resour.">
        <title>The genomes of chicory, endive, great burdock and yacon provide insights into Asteraceae palaeo-polyploidization history and plant inulin production.</title>
        <authorList>
            <person name="Fan W."/>
            <person name="Wang S."/>
            <person name="Wang H."/>
            <person name="Wang A."/>
            <person name="Jiang F."/>
            <person name="Liu H."/>
            <person name="Zhao H."/>
            <person name="Xu D."/>
            <person name="Zhang Y."/>
        </authorList>
    </citation>
    <scope>NUCLEOTIDE SEQUENCE [LARGE SCALE GENOMIC DNA]</scope>
    <source>
        <strain evidence="2">cv. Yunnan</strain>
    </source>
</reference>
<name>A0ACB9IIP0_9ASTR</name>
<comment type="caution">
    <text evidence="1">The sequence shown here is derived from an EMBL/GenBank/DDBJ whole genome shotgun (WGS) entry which is preliminary data.</text>
</comment>
<evidence type="ECO:0000313" key="2">
    <source>
        <dbReference type="Proteomes" id="UP001056120"/>
    </source>
</evidence>
<dbReference type="EMBL" id="CM042025">
    <property type="protein sequence ID" value="KAI3807869.1"/>
    <property type="molecule type" value="Genomic_DNA"/>
</dbReference>
<evidence type="ECO:0000313" key="1">
    <source>
        <dbReference type="EMBL" id="KAI3807869.1"/>
    </source>
</evidence>
<dbReference type="Proteomes" id="UP001056120">
    <property type="component" value="Linkage Group LG08"/>
</dbReference>
<organism evidence="1 2">
    <name type="scientific">Smallanthus sonchifolius</name>
    <dbReference type="NCBI Taxonomy" id="185202"/>
    <lineage>
        <taxon>Eukaryota</taxon>
        <taxon>Viridiplantae</taxon>
        <taxon>Streptophyta</taxon>
        <taxon>Embryophyta</taxon>
        <taxon>Tracheophyta</taxon>
        <taxon>Spermatophyta</taxon>
        <taxon>Magnoliopsida</taxon>
        <taxon>eudicotyledons</taxon>
        <taxon>Gunneridae</taxon>
        <taxon>Pentapetalae</taxon>
        <taxon>asterids</taxon>
        <taxon>campanulids</taxon>
        <taxon>Asterales</taxon>
        <taxon>Asteraceae</taxon>
        <taxon>Asteroideae</taxon>
        <taxon>Heliantheae alliance</taxon>
        <taxon>Millerieae</taxon>
        <taxon>Smallanthus</taxon>
    </lineage>
</organism>